<dbReference type="Proteomes" id="UP000281975">
    <property type="component" value="Unassembled WGS sequence"/>
</dbReference>
<evidence type="ECO:0000256" key="1">
    <source>
        <dbReference type="ARBA" id="ARBA00022898"/>
    </source>
</evidence>
<feature type="active site" description="Proton acceptor" evidence="3">
    <location>
        <position position="181"/>
    </location>
</feature>
<dbReference type="CDD" id="cd00616">
    <property type="entry name" value="AHBA_syn"/>
    <property type="match status" value="1"/>
</dbReference>
<dbReference type="InterPro" id="IPR000653">
    <property type="entry name" value="DegT/StrS_aminotransferase"/>
</dbReference>
<evidence type="ECO:0000256" key="5">
    <source>
        <dbReference type="RuleBase" id="RU004508"/>
    </source>
</evidence>
<evidence type="ECO:0000313" key="7">
    <source>
        <dbReference type="Proteomes" id="UP000281975"/>
    </source>
</evidence>
<protein>
    <submittedName>
        <fullName evidence="6">dTDP-4-amino-4,6-dideoxygalactose transaminase</fullName>
    </submittedName>
</protein>
<keyword evidence="1 4" id="KW-0663">Pyridoxal phosphate</keyword>
<dbReference type="Pfam" id="PF01041">
    <property type="entry name" value="DegT_DnrJ_EryC1"/>
    <property type="match status" value="1"/>
</dbReference>
<organism evidence="6 7">
    <name type="scientific">Kushneria sinocarnis</name>
    <dbReference type="NCBI Taxonomy" id="595502"/>
    <lineage>
        <taxon>Bacteria</taxon>
        <taxon>Pseudomonadati</taxon>
        <taxon>Pseudomonadota</taxon>
        <taxon>Gammaproteobacteria</taxon>
        <taxon>Oceanospirillales</taxon>
        <taxon>Halomonadaceae</taxon>
        <taxon>Kushneria</taxon>
    </lineage>
</organism>
<comment type="caution">
    <text evidence="6">The sequence shown here is derived from an EMBL/GenBank/DDBJ whole genome shotgun (WGS) entry which is preliminary data.</text>
</comment>
<name>A0A420WWA1_9GAMM</name>
<accession>A0A420WWA1</accession>
<evidence type="ECO:0000256" key="2">
    <source>
        <dbReference type="ARBA" id="ARBA00037999"/>
    </source>
</evidence>
<dbReference type="Gene3D" id="3.40.640.10">
    <property type="entry name" value="Type I PLP-dependent aspartate aminotransferase-like (Major domain)"/>
    <property type="match status" value="1"/>
</dbReference>
<dbReference type="PANTHER" id="PTHR30244:SF9">
    <property type="entry name" value="PROTEIN RV3402C"/>
    <property type="match status" value="1"/>
</dbReference>
<dbReference type="PANTHER" id="PTHR30244">
    <property type="entry name" value="TRANSAMINASE"/>
    <property type="match status" value="1"/>
</dbReference>
<evidence type="ECO:0000256" key="4">
    <source>
        <dbReference type="PIRSR" id="PIRSR000390-2"/>
    </source>
</evidence>
<evidence type="ECO:0000256" key="3">
    <source>
        <dbReference type="PIRSR" id="PIRSR000390-1"/>
    </source>
</evidence>
<dbReference type="InterPro" id="IPR015424">
    <property type="entry name" value="PyrdxlP-dep_Trfase"/>
</dbReference>
<dbReference type="GO" id="GO:0000271">
    <property type="term" value="P:polysaccharide biosynthetic process"/>
    <property type="evidence" value="ECO:0007669"/>
    <property type="project" value="TreeGrafter"/>
</dbReference>
<evidence type="ECO:0000313" key="6">
    <source>
        <dbReference type="EMBL" id="RKR03360.1"/>
    </source>
</evidence>
<dbReference type="SUPFAM" id="SSF53383">
    <property type="entry name" value="PLP-dependent transferases"/>
    <property type="match status" value="1"/>
</dbReference>
<dbReference type="OrthoDB" id="9804264at2"/>
<dbReference type="GO" id="GO:0008483">
    <property type="term" value="F:transaminase activity"/>
    <property type="evidence" value="ECO:0007669"/>
    <property type="project" value="TreeGrafter"/>
</dbReference>
<gene>
    <name evidence="6" type="ORF">C7446_1883</name>
</gene>
<keyword evidence="7" id="KW-1185">Reference proteome</keyword>
<comment type="similarity">
    <text evidence="2 5">Belongs to the DegT/DnrJ/EryC1 family.</text>
</comment>
<sequence>MIPVTRPFMPPEADYIARIGDIYRAGQWTNHGPQVREFEQRITALTGVRHFHYIANGTIALQLALKALPQQGEVITTPFSFVATLSSIVWEGFTPRFVDIDPDTLNIDAGRIEAAITERTVAILATHVYGNPCDIHAIQAIADRHGLKVIYDAAHCFGTLYQGRSVFNYGDISITSFHATKLFHTIEGGGLFTNDAELSAALRATREFGQVGQEGYMLAGINGKNSEVHAAMGLTILPWLEAILARRSAIARAYDERFAGSGLQRPAVIPGTRSNHAYYPILFASEQHLLDAVERLAAIEVVPRRYFAPSLNTLAWVPHAFMPVAEDVAARVLCLPSYHELDAESIDRIADAVLDGLPRSANLAPAAMPAIHHAELTQQAVGMRP</sequence>
<dbReference type="GO" id="GO:0030170">
    <property type="term" value="F:pyridoxal phosphate binding"/>
    <property type="evidence" value="ECO:0007669"/>
    <property type="project" value="TreeGrafter"/>
</dbReference>
<feature type="modified residue" description="N6-(pyridoxal phosphate)lysine" evidence="4">
    <location>
        <position position="181"/>
    </location>
</feature>
<dbReference type="PIRSF" id="PIRSF000390">
    <property type="entry name" value="PLP_StrS"/>
    <property type="match status" value="1"/>
</dbReference>
<reference evidence="6 7" key="1">
    <citation type="submission" date="2018-10" db="EMBL/GenBank/DDBJ databases">
        <title>Genomic Encyclopedia of Type Strains, Phase IV (KMG-IV): sequencing the most valuable type-strain genomes for metagenomic binning, comparative biology and taxonomic classification.</title>
        <authorList>
            <person name="Goeker M."/>
        </authorList>
    </citation>
    <scope>NUCLEOTIDE SEQUENCE [LARGE SCALE GENOMIC DNA]</scope>
    <source>
        <strain evidence="6 7">DSM 23229</strain>
    </source>
</reference>
<dbReference type="RefSeq" id="WP_121172836.1">
    <property type="nucleotide sequence ID" value="NZ_RBIN01000005.1"/>
</dbReference>
<proteinExistence type="inferred from homology"/>
<dbReference type="InterPro" id="IPR015421">
    <property type="entry name" value="PyrdxlP-dep_Trfase_major"/>
</dbReference>
<dbReference type="AlphaFoldDB" id="A0A420WWA1"/>
<dbReference type="EMBL" id="RBIN01000005">
    <property type="protein sequence ID" value="RKR03360.1"/>
    <property type="molecule type" value="Genomic_DNA"/>
</dbReference>